<feature type="active site" description="Proton donor; for dehydratase activity" evidence="9">
    <location>
        <position position="3880"/>
    </location>
</feature>
<evidence type="ECO:0000256" key="4">
    <source>
        <dbReference type="ARBA" id="ARBA00022679"/>
    </source>
</evidence>
<feature type="domain" description="Carrier" evidence="10">
    <location>
        <begin position="4440"/>
        <end position="4515"/>
    </location>
</feature>
<dbReference type="Pfam" id="PF00109">
    <property type="entry name" value="ketoacyl-synt"/>
    <property type="match status" value="3"/>
</dbReference>
<dbReference type="InterPro" id="IPR057326">
    <property type="entry name" value="KR_dom"/>
</dbReference>
<dbReference type="InterPro" id="IPR009081">
    <property type="entry name" value="PP-bd_ACP"/>
</dbReference>
<evidence type="ECO:0000256" key="1">
    <source>
        <dbReference type="ARBA" id="ARBA00004792"/>
    </source>
</evidence>
<dbReference type="SUPFAM" id="SSF55048">
    <property type="entry name" value="Probable ACP-binding domain of malonyl-CoA ACP transacylase"/>
    <property type="match status" value="3"/>
</dbReference>
<feature type="domain" description="Carrier" evidence="10">
    <location>
        <begin position="927"/>
        <end position="1001"/>
    </location>
</feature>
<dbReference type="InterPro" id="IPR001227">
    <property type="entry name" value="Ac_transferase_dom_sf"/>
</dbReference>
<dbReference type="Proteomes" id="UP000568022">
    <property type="component" value="Unassembled WGS sequence"/>
</dbReference>
<dbReference type="FunFam" id="3.40.50.720:FF:000084">
    <property type="entry name" value="Short-chain dehydrogenase reductase"/>
    <property type="match status" value="1"/>
</dbReference>
<dbReference type="Pfam" id="PF02801">
    <property type="entry name" value="Ketoacyl-synt_C"/>
    <property type="match status" value="3"/>
</dbReference>
<dbReference type="InterPro" id="IPR050091">
    <property type="entry name" value="PKS_NRPS_Biosynth_Enz"/>
</dbReference>
<dbReference type="SMART" id="SM01294">
    <property type="entry name" value="PKS_PP_betabranch"/>
    <property type="match status" value="3"/>
</dbReference>
<dbReference type="InterPro" id="IPR020806">
    <property type="entry name" value="PKS_PP-bd"/>
</dbReference>
<evidence type="ECO:0000259" key="12">
    <source>
        <dbReference type="PROSITE" id="PS52019"/>
    </source>
</evidence>
<dbReference type="Pfam" id="PF00698">
    <property type="entry name" value="Acyl_transf_1"/>
    <property type="match status" value="3"/>
</dbReference>
<feature type="region of interest" description="C-terminal hotdog fold" evidence="9">
    <location>
        <begin position="3819"/>
        <end position="3958"/>
    </location>
</feature>
<keyword evidence="5" id="KW-0560">Oxidoreductase</keyword>
<feature type="domain" description="Ketosynthase family 3 (KS3)" evidence="11">
    <location>
        <begin position="9"/>
        <end position="434"/>
    </location>
</feature>
<dbReference type="InterPro" id="IPR016039">
    <property type="entry name" value="Thiolase-like"/>
</dbReference>
<feature type="active site" description="Proton acceptor; for dehydratase activity" evidence="9">
    <location>
        <position position="1948"/>
    </location>
</feature>
<dbReference type="FunFam" id="3.40.47.10:FF:000019">
    <property type="entry name" value="Polyketide synthase type I"/>
    <property type="match status" value="3"/>
</dbReference>
<keyword evidence="2" id="KW-0596">Phosphopantetheine</keyword>
<dbReference type="Pfam" id="PF16197">
    <property type="entry name" value="KAsynt_C_assoc"/>
    <property type="match status" value="3"/>
</dbReference>
<dbReference type="Gene3D" id="3.40.366.10">
    <property type="entry name" value="Malonyl-Coenzyme A Acyl Carrier Protein, domain 2"/>
    <property type="match status" value="3"/>
</dbReference>
<dbReference type="FunFam" id="3.40.366.10:FF:000002">
    <property type="entry name" value="Probable polyketide synthase 2"/>
    <property type="match status" value="3"/>
</dbReference>
<dbReference type="GO" id="GO:0004312">
    <property type="term" value="F:fatty acid synthase activity"/>
    <property type="evidence" value="ECO:0007669"/>
    <property type="project" value="TreeGrafter"/>
</dbReference>
<dbReference type="Pfam" id="PF14765">
    <property type="entry name" value="PS-DH"/>
    <property type="match status" value="2"/>
</dbReference>
<feature type="domain" description="Carrier" evidence="10">
    <location>
        <begin position="2680"/>
        <end position="2755"/>
    </location>
</feature>
<name>A0A7W8BUA8_9ACTN</name>
<dbReference type="Gene3D" id="1.10.1200.10">
    <property type="entry name" value="ACP-like"/>
    <property type="match status" value="3"/>
</dbReference>
<dbReference type="InterPro" id="IPR020841">
    <property type="entry name" value="PKS_Beta-ketoAc_synthase_dom"/>
</dbReference>
<evidence type="ECO:0000256" key="2">
    <source>
        <dbReference type="ARBA" id="ARBA00022450"/>
    </source>
</evidence>
<dbReference type="InterPro" id="IPR018201">
    <property type="entry name" value="Ketoacyl_synth_AS"/>
</dbReference>
<dbReference type="Gene3D" id="3.40.47.10">
    <property type="match status" value="3"/>
</dbReference>
<evidence type="ECO:0000256" key="7">
    <source>
        <dbReference type="ARBA" id="ARBA00023268"/>
    </source>
</evidence>
<dbReference type="SMART" id="SM00825">
    <property type="entry name" value="PKS_KS"/>
    <property type="match status" value="3"/>
</dbReference>
<dbReference type="SMART" id="SM00823">
    <property type="entry name" value="PKS_PP"/>
    <property type="match status" value="3"/>
</dbReference>
<evidence type="ECO:0000256" key="9">
    <source>
        <dbReference type="PROSITE-ProRule" id="PRU01363"/>
    </source>
</evidence>
<feature type="region of interest" description="C-terminal hotdog fold" evidence="9">
    <location>
        <begin position="2053"/>
        <end position="2196"/>
    </location>
</feature>
<dbReference type="InterPro" id="IPR016035">
    <property type="entry name" value="Acyl_Trfase/lysoPLipase"/>
</dbReference>
<dbReference type="Pfam" id="PF21089">
    <property type="entry name" value="PKS_DH_N"/>
    <property type="match status" value="2"/>
</dbReference>
<gene>
    <name evidence="13" type="ORF">FHS32_005038</name>
</gene>
<dbReference type="SUPFAM" id="SSF53901">
    <property type="entry name" value="Thiolase-like"/>
    <property type="match status" value="3"/>
</dbReference>
<evidence type="ECO:0000259" key="11">
    <source>
        <dbReference type="PROSITE" id="PS52004"/>
    </source>
</evidence>
<protein>
    <submittedName>
        <fullName evidence="13">Acyl transferase domain-containing protein/short-subunit dehydrogenase involved in D-alanine esterification of teichoic acids</fullName>
    </submittedName>
</protein>
<evidence type="ECO:0000256" key="8">
    <source>
        <dbReference type="ARBA" id="ARBA00023315"/>
    </source>
</evidence>
<dbReference type="GO" id="GO:0033068">
    <property type="term" value="P:macrolide biosynthetic process"/>
    <property type="evidence" value="ECO:0007669"/>
    <property type="project" value="UniProtKB-ARBA"/>
</dbReference>
<dbReference type="SMART" id="SM00822">
    <property type="entry name" value="PKS_KR"/>
    <property type="match status" value="2"/>
</dbReference>
<evidence type="ECO:0000256" key="5">
    <source>
        <dbReference type="ARBA" id="ARBA00023002"/>
    </source>
</evidence>
<dbReference type="Gene3D" id="3.40.50.720">
    <property type="entry name" value="NAD(P)-binding Rossmann-like Domain"/>
    <property type="match status" value="3"/>
</dbReference>
<dbReference type="PANTHER" id="PTHR43775">
    <property type="entry name" value="FATTY ACID SYNTHASE"/>
    <property type="match status" value="1"/>
</dbReference>
<dbReference type="InterPro" id="IPR042104">
    <property type="entry name" value="PKS_dehydratase_sf"/>
</dbReference>
<dbReference type="Pfam" id="PF08659">
    <property type="entry name" value="KR"/>
    <property type="match status" value="2"/>
</dbReference>
<dbReference type="InterPro" id="IPR049551">
    <property type="entry name" value="PKS_DH_C"/>
</dbReference>
<dbReference type="PROSITE" id="PS52004">
    <property type="entry name" value="KS3_2"/>
    <property type="match status" value="3"/>
</dbReference>
<keyword evidence="4 13" id="KW-0808">Transferase</keyword>
<dbReference type="CDD" id="cd05233">
    <property type="entry name" value="SDR_c"/>
    <property type="match status" value="1"/>
</dbReference>
<feature type="domain" description="Ketosynthase family 3 (KS3)" evidence="11">
    <location>
        <begin position="2777"/>
        <end position="3201"/>
    </location>
</feature>
<dbReference type="InterPro" id="IPR002347">
    <property type="entry name" value="SDR_fam"/>
</dbReference>
<dbReference type="InterPro" id="IPR006162">
    <property type="entry name" value="Ppantetheine_attach_site"/>
</dbReference>
<evidence type="ECO:0000313" key="13">
    <source>
        <dbReference type="EMBL" id="MBB5128263.1"/>
    </source>
</evidence>
<feature type="active site" description="Proton donor; for dehydratase activity" evidence="9">
    <location>
        <position position="2114"/>
    </location>
</feature>
<feature type="region of interest" description="N-terminal hotdog fold" evidence="9">
    <location>
        <begin position="3680"/>
        <end position="3804"/>
    </location>
</feature>
<keyword evidence="8" id="KW-0012">Acyltransferase</keyword>
<dbReference type="InterPro" id="IPR036736">
    <property type="entry name" value="ACP-like_sf"/>
</dbReference>
<dbReference type="PROSITE" id="PS00012">
    <property type="entry name" value="PHOSPHOPANTETHEINE"/>
    <property type="match status" value="2"/>
</dbReference>
<feature type="domain" description="PKS/mFAS DH" evidence="12">
    <location>
        <begin position="3680"/>
        <end position="3958"/>
    </location>
</feature>
<dbReference type="SUPFAM" id="SSF51735">
    <property type="entry name" value="NAD(P)-binding Rossmann-fold domains"/>
    <property type="match status" value="5"/>
</dbReference>
<dbReference type="GO" id="GO:0004315">
    <property type="term" value="F:3-oxoacyl-[acyl-carrier-protein] synthase activity"/>
    <property type="evidence" value="ECO:0007669"/>
    <property type="project" value="InterPro"/>
</dbReference>
<dbReference type="InterPro" id="IPR013968">
    <property type="entry name" value="PKS_KR"/>
</dbReference>
<evidence type="ECO:0000256" key="3">
    <source>
        <dbReference type="ARBA" id="ARBA00022553"/>
    </source>
</evidence>
<dbReference type="InterPro" id="IPR014031">
    <property type="entry name" value="Ketoacyl_synth_C"/>
</dbReference>
<organism evidence="13 14">
    <name type="scientific">Streptomyces griseoloalbus</name>
    <dbReference type="NCBI Taxonomy" id="67303"/>
    <lineage>
        <taxon>Bacteria</taxon>
        <taxon>Bacillati</taxon>
        <taxon>Actinomycetota</taxon>
        <taxon>Actinomycetes</taxon>
        <taxon>Kitasatosporales</taxon>
        <taxon>Streptomycetaceae</taxon>
        <taxon>Streptomyces</taxon>
    </lineage>
</organism>
<dbReference type="SMART" id="SM00827">
    <property type="entry name" value="PKS_AT"/>
    <property type="match status" value="3"/>
</dbReference>
<dbReference type="SMART" id="SM00826">
    <property type="entry name" value="PKS_DH"/>
    <property type="match status" value="2"/>
</dbReference>
<dbReference type="PRINTS" id="PR00081">
    <property type="entry name" value="GDHRDH"/>
</dbReference>
<proteinExistence type="predicted"/>
<keyword evidence="7" id="KW-0511">Multifunctional enzyme</keyword>
<dbReference type="PANTHER" id="PTHR43775:SF51">
    <property type="entry name" value="INACTIVE PHENOLPHTHIOCEROL SYNTHESIS POLYKETIDE SYNTHASE TYPE I PKS1-RELATED"/>
    <property type="match status" value="1"/>
</dbReference>
<evidence type="ECO:0000313" key="14">
    <source>
        <dbReference type="Proteomes" id="UP000568022"/>
    </source>
</evidence>
<evidence type="ECO:0000259" key="10">
    <source>
        <dbReference type="PROSITE" id="PS50075"/>
    </source>
</evidence>
<dbReference type="GO" id="GO:0016491">
    <property type="term" value="F:oxidoreductase activity"/>
    <property type="evidence" value="ECO:0007669"/>
    <property type="project" value="UniProtKB-KW"/>
</dbReference>
<feature type="active site" description="Proton acceptor; for dehydratase activity" evidence="9">
    <location>
        <position position="3711"/>
    </location>
</feature>
<dbReference type="InterPro" id="IPR016036">
    <property type="entry name" value="Malonyl_transacylase_ACP-bd"/>
</dbReference>
<dbReference type="InterPro" id="IPR014043">
    <property type="entry name" value="Acyl_transferase_dom"/>
</dbReference>
<dbReference type="InterPro" id="IPR049552">
    <property type="entry name" value="PKS_DH_N"/>
</dbReference>
<comment type="pathway">
    <text evidence="1">Antibiotic biosynthesis.</text>
</comment>
<sequence>MSPEPLSRRDDIAVIGLSCRLPGATDPHAFWRLLSAGETAVTETPDERWDTSSLCASDSTLPGRTDSRWGGFLEDVGHFDAEFFGISPREAAAMDPQQRLMLELGWEALENAGVVPDALREAHVGVFAGAIGTDYATLSQQQGLKGIDHHTVVGLSRGLIANRVSYALGLRGPSFVVDSAQSSSLVAVHLACESLRSGESELALAGGVHLNVAPDSAVAASKFGGLSPDGRCHTFDERANGYVRGEGGGLVVLKPLQKALADGDTVYCVIRGSAVNNDGASDGLTTPDVSAQESVLRMAYERAGVEPSRVQYVELHGTGTKVGDPIEAAALGAVTAPGRADDAPLAVGSAKTNVGHLEGAAGITGLLKAVLAIRYGQLPPSLNFEQPNPRIPFAELGLRVQTELSDWGHPAHERLAGVSSFGMGGANCHVVLAGAPRTTPPAPVEAPAAPAVAGETPVPYVLSARSAAAVRGQAARLHEFLARRPGVDPVGAASPLLSSRTLFDHRAVVLAPDRDALRASLDRIAHGVPGEGAVVGHADSSRDTRNVFVFPGQGAQWVGMGRELLASSPVFADSIARCDRALGAHVDWSLTEVLANGEGLERVDIVQPVSWAVMVSLAAMWEAAGVSPDAVVGHSQGEIAAAVVAGALSMEDAAKVVVLRSRLIADRLAGKGAMTSVGLPADEVRARIQSHPGVSVAVVNGPRSTVLSGDPGVLEGLEAEWDRTGVKVWRIAVDYASHSPQVDSLRDELLDDLADITPVAGQVPLMSTVECAWVDGDTLDAEYWARNLREPVRFSTAVQELLAAGHTHFMECSPHPVLTAAVADIADEAAVAGVFTTGSLRRNEGGLERFLTCLAEMYVRGARVRWTEFLPDGIEPLPAHELPTYAFQRRRHWIDAGPSRPNGPAPAVTALWQADAEPKRQETAALVPALDLVRAQTALVLRTDPADIQVNRSFKDQGFDSVMAVELRNRLNAATELALPSGVVFDHPTPERLAGEMEARHRGAGGTSVAVAEAVRASTIPVEDDPIAIVGMSCRFPGGVRSPQDLWRLVCDAEEALGDYPTDRHWDVLDPLVEGAAGEGRPRKGGFLYDAAGFDAEFFGIAPREALAMDPQQRLLLETSWEALEAAGIVPDTLRGSRTGVFAGAMAGDYGTRLHESPDHVAGHLLTGLASSVVSGRVAYSLGLEGPALTVDTACSSSLVALHLAAHSLRQGECSLALAAGVTVMSTPGMFTEFGRQRALAADGRCKAFSEAADGTGWAEGVGVLVVERLSDARRNGHRVLAVLRGSAVNQDGASNGLAAPNGPSQQRVIRQALASAGLSAAGVDAVEAHGTGTTLGDPIEAQALLTTYGQERDVEHPLWLGSLKSNIGHTQAAAGVAGVIKMVMALRHGVLPRTLHVQEPSRKVDWSAGSVALLTQAQPWPEGERARRAAVSSFGISGTNAHVIIEQAPSDEPAGDRPARTPTTARTALPWVISGKSPAAVAAQAERLRSFVEARPELRPSDIAYSLATTRTAFSHRAVVVGRDHEELLSGLGALAGGHSAPGVGKGHVVPEGKLAFMFTGQGAQRLGMGRELHAEHPVFAAAFNTVVDELDRHLDRSLREVVWGTDRKLLDRTVYTQAALFAVEVALYRLLEDWGIRPDYVTGHSIGELTAAHVSGVLSLPDAALLVAEHGRLMQQLPADGAMVAVQAREDEVLPHLTDRVGIAAVNGPESVVLSGDEEAVLALADGWARRGRRTRRLAVSHAFHSPLTEPMLERFRSVAEGLTYGTPDIPLVSNLTGRGATAQGLGDAEHWVTHARDTVRFADGVRHLREQGVTRFLELGPDDVLSAMAQGCLDDTDQLILPVLRGDRPERTALPLAVGQLHASGTEIDRTACFSGTDARVVELPTYAFQHERYWLAPLAGETDLASAGLIPMGHPLLAAAVQLDDGAVLTGRLSTRRLPWLVDHRVGGALVVPGTALLETAARAAEQTGHGEVTELLLHAPLVIADGEATDVQVRIEATGTPGVSALHLLARCAGADEWTSHATGTLGGEPAAAPEGAESLTAWPPAGAVALDVGHHYDELAARGLTYGPAFRGVRAVWRDDDELFAEVRLPDADAAQSGAYLLHPALLDAVLHPLAAGELLPDAQGARLPFSWSAVRHHARGASALRVRMRREGPDTVRLTAWDTQGGPVLEAGVVLRPVSVEKLRLALSAGREEPLYRMVWEPLRAATASSGQAPAAQRCVVVGDGPGVEAAHDHLAGAAAAVDRVSGFAGTTPERVRAGLAAVLERIQAWLAGPRHEGECLVVITRQACSTGSDATVDPMHAAVWGLVRTVQTEHAGLVRLIDTDGTLEVPDGLSSAVAAAAPQLAVRGGELLVPRLEHVGASAGAPSPAADPGGDAGSGWANSSVLVTGAGGVVGSALTRHVVATQGVGHVVLMSRRGAAGPGVTELADELRELGATVTVAACDAADRGQVSAVLTDIPATHPLRGVIHAAGTLADNLVDTLTPDRLNAVLGAKVDAVDVLDAATRELELDWFVACSSVAGWWGTAGQANYAAANACVDALIEDRHRAGHRALSLAWGLWEEKSELSGHLSDVDIRRMARVGIEPLSTADALRAFDSALTRREPVLAPVRLGAVGLPGAATESLPPFLAAHASGARVPARVHAAQPQPTSPAPVPVCPSPMALPPMGEQRRQTLTDLVRTSTAAVLGRQDLREDQWEASFSELGVDSLMSLELRRILNDATGLRLPPTLLFDRPTLSSLADHLVQALDAGEEPAAAQVPQTGATAAVEDDPIVIVGMACHYPGGVDSPDDLWNLVASGSDGVTPFPTDRGWDFETLFADDPDLPGTSHTRSGGFLHDAAMFDAKFFGISPREALATDPQQRLLLETSWEALEHAGINPQTLKGSPTGVFAGIMYHDYGSRLHETPDGMEGYLINGSLGSVASGRVSYVMGLEGPAMTVDTACSSSLVALHLASQALQQEECSLALVGGVTVMSIPSTFIDFSRQRGLAPDGRCKSFSADANGTGWAEGVGVLVVEKLSEARRNGHRIMAVVRGSAVNQDGSSNGLTAPSGLAQQRVIRQALANAALSPEDIDVVEAHGTGTVLGDPIEAQALLSAYGHDRERPLWLGTLKSNIGHSQAAAGVGGVIKTVMAMQHGVMPQTLHVSEPTPHVDWSSGAIRLLTEERTWPAEHGPRRAAVSSFGISGTNAHVILEHPADPAPADPAPERPATNVLPWVLSGTTRNALVAQATRLLDFVDGRPETDSRAVAATLASGRATFRHRAVMLGTDHEELVSGLSAAARMEPHPHAVLADDTREAGKTAFLFSGQGSQRPAMGRELYRAFPAYAVAFDAVSAALEVHLDRRLTDVVFADADDPEAAAVLNRTEYAQPCLFALQVALFRLVTSWGVRPAYLAGHSVGEIAAAHVAGVLSLPDAAALVTARGRLMQELPEGGAMVTVQAPEDEVRALLAGHDAVGVAAVNGPAATVVSGDSEQVADIVGQLERRGRRTRALRVSHAFHSPLMEPVLDGFRAVVSRIEFGVPQIPLVSTLTGTQAGTGDFTSVEYWVTHVREPVRFHDGVRALEAQGVRTLVELGPDGTLSALAAGCLQDPSGATLVPLLRKDRPEDRALLEAVARLFVQGTPVQWGAVLGEAGKPQPPLQLPTYAFQRERYWLDPSPTPAARRATDLPGELGHPILGAAIHLAGGAVALTGRLSSADAKWLPDHQVGGAVVAPSTAILEMLASAGQQAGAPRVAELVLRAPMVIPPEGDLDVQLFVSPSDGQGLRDVSVHSRPAAAGDDAPWTDNATARLTEQGNGASPEVEPMPAWPPGGTESLDLEGAFADLEWQGLRYGPAFRGAGAVWGREGEVFAEVELPEHVAQEAGTYLLHPALLDAALHPLTAPGVLPDAAGLRLPFSWTGAEIHKHGATRLRVRLARTGDTTVAFTAWDPDGDPVMTADGLTLRVMGPDELGALRSTPQQSLYEVRWTPVPAASPTADAPAHRYLVLTGDAEADTVADRVARGGGDVRRLRCLDGDAPVPARVRAALSGVLTEVQAWLAEERDPQERLVVVTQYAAMPDGQSGGGDPAQAAVWGMLRTAQTEHPGRLLLVDVDADPASFDGLAALPADGEPQIAVRAGKAHAPRLVTATADAPGQATDGALPADSGTAWTTASLLVTGAGGVVGSALARHAVRSHGVGHVILLSRRGEQAPGMAELADELRGLGATVSVEACDVSDRGRLASVLSRIPADRPLRGVVHAAGTTRDGTFRALEWEGLEGLLPSKVDAVHHLDELTRHLPLDWFVVCSSAAGWWGSAGQANYAASNACVDAIVQRRRAAGHAGLSLAWGLWAERSELSGHLDAGDLRRLARLGIAPLATADALTAFDTALGADNPVLLPLRLDTRNLSDTEASPLTPLLRDHLRPSSNAAASTGRTGAVRPLEELLAPLDEDGRAKLLESVVAEEVAAVLGFTTTEDVEADRNFFEIGFDSLTALELRNRIEKLMGQPLAATAVFDHPSSGGLARYLHTQITVPAEEPRPSVEVAERRHETPAVPEPVLPLKGLTVLLTGATGALGQLFATAMAEAGANLVVTGRDVDTLDRLARELRERRAEVLALPTDLGDRESMPRLLAAVGERFDAVDVLVNNAGVTGPAGPLWDTDDDAWWHAMEVNLRGSTRACRAVLPGMIERHGGRVINIVSSAGKHRWPLVSGYSVSKAALIKLGENLAPELEGTGVTVFSYHPGLVDLGITQRQIEGGVTGERWSDEVRAWLLAQRESQRLVDPRRSAKMLVRLAAGEADPLSGRYLTVEDDLASLLRTRRSGR</sequence>
<dbReference type="PROSITE" id="PS50075">
    <property type="entry name" value="CARRIER"/>
    <property type="match status" value="3"/>
</dbReference>
<dbReference type="PROSITE" id="PS52019">
    <property type="entry name" value="PKS_MFAS_DH"/>
    <property type="match status" value="2"/>
</dbReference>
<dbReference type="Pfam" id="PF22953">
    <property type="entry name" value="SpnB_Rossmann"/>
    <property type="match status" value="2"/>
</dbReference>
<dbReference type="SUPFAM" id="SSF52151">
    <property type="entry name" value="FabD/lysophospholipase-like"/>
    <property type="match status" value="3"/>
</dbReference>
<feature type="region of interest" description="N-terminal hotdog fold" evidence="9">
    <location>
        <begin position="1918"/>
        <end position="2038"/>
    </location>
</feature>
<dbReference type="Pfam" id="PF00106">
    <property type="entry name" value="adh_short"/>
    <property type="match status" value="1"/>
</dbReference>
<dbReference type="Gene3D" id="3.30.70.3290">
    <property type="match status" value="3"/>
</dbReference>
<dbReference type="PRINTS" id="PR00080">
    <property type="entry name" value="SDRFAMILY"/>
</dbReference>
<dbReference type="InterPro" id="IPR049900">
    <property type="entry name" value="PKS_mFAS_DH"/>
</dbReference>
<reference evidence="13 14" key="1">
    <citation type="submission" date="2020-08" db="EMBL/GenBank/DDBJ databases">
        <title>Genomic Encyclopedia of Type Strains, Phase III (KMG-III): the genomes of soil and plant-associated and newly described type strains.</title>
        <authorList>
            <person name="Whitman W."/>
        </authorList>
    </citation>
    <scope>NUCLEOTIDE SEQUENCE [LARGE SCALE GENOMIC DNA]</scope>
    <source>
        <strain evidence="13 14">CECT 3226</strain>
    </source>
</reference>
<keyword evidence="14" id="KW-1185">Reference proteome</keyword>
<dbReference type="InterPro" id="IPR020807">
    <property type="entry name" value="PKS_DH"/>
</dbReference>
<dbReference type="GO" id="GO:0006633">
    <property type="term" value="P:fatty acid biosynthetic process"/>
    <property type="evidence" value="ECO:0007669"/>
    <property type="project" value="InterPro"/>
</dbReference>
<accession>A0A7W8BUA8</accession>
<dbReference type="PROSITE" id="PS00606">
    <property type="entry name" value="KS3_1"/>
    <property type="match status" value="2"/>
</dbReference>
<dbReference type="Pfam" id="PF00550">
    <property type="entry name" value="PP-binding"/>
    <property type="match status" value="3"/>
</dbReference>
<dbReference type="SUPFAM" id="SSF47336">
    <property type="entry name" value="ACP-like"/>
    <property type="match status" value="3"/>
</dbReference>
<dbReference type="InterPro" id="IPR014030">
    <property type="entry name" value="Ketoacyl_synth_N"/>
</dbReference>
<dbReference type="CDD" id="cd08956">
    <property type="entry name" value="KR_3_FAS_SDR_x"/>
    <property type="match status" value="2"/>
</dbReference>
<dbReference type="CDD" id="cd00833">
    <property type="entry name" value="PKS"/>
    <property type="match status" value="3"/>
</dbReference>
<comment type="caution">
    <text evidence="13">The sequence shown here is derived from an EMBL/GenBank/DDBJ whole genome shotgun (WGS) entry which is preliminary data.</text>
</comment>
<dbReference type="EMBL" id="JACHJE010000012">
    <property type="protein sequence ID" value="MBB5128263.1"/>
    <property type="molecule type" value="Genomic_DNA"/>
</dbReference>
<feature type="domain" description="Ketosynthase family 3 (KS3)" evidence="11">
    <location>
        <begin position="1024"/>
        <end position="1448"/>
    </location>
</feature>
<dbReference type="InterPro" id="IPR036291">
    <property type="entry name" value="NAD(P)-bd_dom_sf"/>
</dbReference>
<dbReference type="InterPro" id="IPR055123">
    <property type="entry name" value="SpnB-like_Rossmann"/>
</dbReference>
<evidence type="ECO:0000256" key="6">
    <source>
        <dbReference type="ARBA" id="ARBA00023194"/>
    </source>
</evidence>
<dbReference type="GO" id="GO:0031177">
    <property type="term" value="F:phosphopantetheine binding"/>
    <property type="evidence" value="ECO:0007669"/>
    <property type="project" value="InterPro"/>
</dbReference>
<dbReference type="InterPro" id="IPR032821">
    <property type="entry name" value="PKS_assoc"/>
</dbReference>
<keyword evidence="3" id="KW-0597">Phosphoprotein</keyword>
<keyword evidence="6" id="KW-0045">Antibiotic biosynthesis</keyword>
<dbReference type="Gene3D" id="3.10.129.110">
    <property type="entry name" value="Polyketide synthase dehydratase"/>
    <property type="match status" value="2"/>
</dbReference>
<feature type="domain" description="PKS/mFAS DH" evidence="12">
    <location>
        <begin position="1918"/>
        <end position="2196"/>
    </location>
</feature>